<dbReference type="Gene3D" id="3.40.50.2000">
    <property type="entry name" value="Glycogen Phosphorylase B"/>
    <property type="match status" value="2"/>
</dbReference>
<accession>A0ABW8RCF8</accession>
<gene>
    <name evidence="2" type="ORF">ACJEBI_00475</name>
</gene>
<evidence type="ECO:0000313" key="3">
    <source>
        <dbReference type="Proteomes" id="UP001623041"/>
    </source>
</evidence>
<dbReference type="PANTHER" id="PTHR12526:SF630">
    <property type="entry name" value="GLYCOSYLTRANSFERASE"/>
    <property type="match status" value="1"/>
</dbReference>
<dbReference type="CDD" id="cd03811">
    <property type="entry name" value="GT4_GT28_WabH-like"/>
    <property type="match status" value="1"/>
</dbReference>
<keyword evidence="2" id="KW-0328">Glycosyltransferase</keyword>
<dbReference type="Pfam" id="PF00534">
    <property type="entry name" value="Glycos_transf_1"/>
    <property type="match status" value="1"/>
</dbReference>
<name>A0ABW8RCF8_9BACI</name>
<evidence type="ECO:0000259" key="1">
    <source>
        <dbReference type="Pfam" id="PF00534"/>
    </source>
</evidence>
<reference evidence="2 3" key="1">
    <citation type="submission" date="2024-11" db="EMBL/GenBank/DDBJ databases">
        <authorList>
            <person name="Lucas J.A."/>
        </authorList>
    </citation>
    <scope>NUCLEOTIDE SEQUENCE [LARGE SCALE GENOMIC DNA]</scope>
    <source>
        <strain evidence="2 3">Z 5.4</strain>
    </source>
</reference>
<dbReference type="InterPro" id="IPR001296">
    <property type="entry name" value="Glyco_trans_1"/>
</dbReference>
<proteinExistence type="predicted"/>
<dbReference type="EMBL" id="JBJHQH010000001">
    <property type="protein sequence ID" value="MFK9089955.1"/>
    <property type="molecule type" value="Genomic_DNA"/>
</dbReference>
<organism evidence="2 3">
    <name type="scientific">Bacillus salipaludis</name>
    <dbReference type="NCBI Taxonomy" id="2547811"/>
    <lineage>
        <taxon>Bacteria</taxon>
        <taxon>Bacillati</taxon>
        <taxon>Bacillota</taxon>
        <taxon>Bacilli</taxon>
        <taxon>Bacillales</taxon>
        <taxon>Bacillaceae</taxon>
        <taxon>Bacillus</taxon>
    </lineage>
</organism>
<keyword evidence="2" id="KW-0808">Transferase</keyword>
<dbReference type="SUPFAM" id="SSF53756">
    <property type="entry name" value="UDP-Glycosyltransferase/glycogen phosphorylase"/>
    <property type="match status" value="1"/>
</dbReference>
<dbReference type="PANTHER" id="PTHR12526">
    <property type="entry name" value="GLYCOSYLTRANSFERASE"/>
    <property type="match status" value="1"/>
</dbReference>
<protein>
    <submittedName>
        <fullName evidence="2">Glycosyltransferase</fullName>
        <ecNumber evidence="2">2.4.-.-</ecNumber>
    </submittedName>
</protein>
<evidence type="ECO:0000313" key="2">
    <source>
        <dbReference type="EMBL" id="MFK9089955.1"/>
    </source>
</evidence>
<dbReference type="GO" id="GO:0016757">
    <property type="term" value="F:glycosyltransferase activity"/>
    <property type="evidence" value="ECO:0007669"/>
    <property type="project" value="UniProtKB-KW"/>
</dbReference>
<keyword evidence="3" id="KW-1185">Reference proteome</keyword>
<feature type="domain" description="Glycosyl transferase family 1" evidence="1">
    <location>
        <begin position="225"/>
        <end position="377"/>
    </location>
</feature>
<dbReference type="EC" id="2.4.-.-" evidence="2"/>
<dbReference type="RefSeq" id="WP_406578677.1">
    <property type="nucleotide sequence ID" value="NZ_JBJHQH010000001.1"/>
</dbReference>
<dbReference type="Proteomes" id="UP001623041">
    <property type="component" value="Unassembled WGS sequence"/>
</dbReference>
<comment type="caution">
    <text evidence="2">The sequence shown here is derived from an EMBL/GenBank/DDBJ whole genome shotgun (WGS) entry which is preliminary data.</text>
</comment>
<sequence length="398" mass="44981">MKKQLLFVTQYLHTGGIEKSLLTLLSELNYDQYDVDLLLFDHSGVLFKLIPPEVNILPPLFETFSTPLIQAIPELLKNGKYGLLICKVLAASLSKLSSGVGTGVRWGVYRNVLRNQTKHYNVAISYIDFFCNYYVIEKVSADRKIVYNHMDYAYSEKAGWPCPKLERKTFSECDSIVTVAESAKKSLESYFPEFVDKMHVIHNRVSSDTVLSLSKDLSVMEGIRQTDEIKIVTVARLVDEKGVFFALDACKALVEQGFEISWYLVGNGHLYEELRTKTTELGIEKNFILLGEKENPYPIMGKCDIYVQPSKTEAHCVAVEEAIALRKPIVVTDIPSFNDQIHNEETGIVVNLSAVGIAEGIKRLIQSPELRDLLTNNLQTTSDRHKEQLMKLYSLIEG</sequence>